<comment type="caution">
    <text evidence="1">The sequence shown here is derived from an EMBL/GenBank/DDBJ whole genome shotgun (WGS) entry which is preliminary data.</text>
</comment>
<keyword evidence="2" id="KW-1185">Reference proteome</keyword>
<evidence type="ECO:0000313" key="1">
    <source>
        <dbReference type="EMBL" id="MDC7135208.1"/>
    </source>
</evidence>
<protein>
    <submittedName>
        <fullName evidence="1">Uncharacterized protein</fullName>
    </submittedName>
</protein>
<proteinExistence type="predicted"/>
<dbReference type="RefSeq" id="WP_272719575.1">
    <property type="nucleotide sequence ID" value="NZ_JAQPYS010000016.1"/>
</dbReference>
<organism evidence="1 2">
    <name type="scientific">Bacteroides zhangwenhongii</name>
    <dbReference type="NCBI Taxonomy" id="2650157"/>
    <lineage>
        <taxon>Bacteria</taxon>
        <taxon>Pseudomonadati</taxon>
        <taxon>Bacteroidota</taxon>
        <taxon>Bacteroidia</taxon>
        <taxon>Bacteroidales</taxon>
        <taxon>Bacteroidaceae</taxon>
        <taxon>Bacteroides</taxon>
    </lineage>
</organism>
<sequence length="65" mass="7369">MNHNDVVEHVFSTTEEKDKGIKGRDTLLYSCVRMCAREGEKEGSGQGGYTQKFFALPSITYHRQS</sequence>
<name>A0ABT5H3M9_9BACE</name>
<gene>
    <name evidence="1" type="ORF">PQG98_02465</name>
</gene>
<dbReference type="Proteomes" id="UP001215398">
    <property type="component" value="Unassembled WGS sequence"/>
</dbReference>
<evidence type="ECO:0000313" key="2">
    <source>
        <dbReference type="Proteomes" id="UP001215398"/>
    </source>
</evidence>
<dbReference type="EMBL" id="JAQPYS010000016">
    <property type="protein sequence ID" value="MDC7135208.1"/>
    <property type="molecule type" value="Genomic_DNA"/>
</dbReference>
<accession>A0ABT5H3M9</accession>
<reference evidence="1 2" key="1">
    <citation type="submission" date="2023-01" db="EMBL/GenBank/DDBJ databases">
        <title>Exploring GABA producing Bacteroides strains toward improving mental health.</title>
        <authorList>
            <person name="Yousuf B."/>
            <person name="Bouhlel N.E."/>
            <person name="Mottawea W."/>
            <person name="Hammami R."/>
        </authorList>
    </citation>
    <scope>NUCLEOTIDE SEQUENCE [LARGE SCALE GENOMIC DNA]</scope>
    <source>
        <strain evidence="1 2">UO.H1054</strain>
    </source>
</reference>